<protein>
    <submittedName>
        <fullName evidence="2">Helix-turn-helix domain protein</fullName>
    </submittedName>
</protein>
<feature type="domain" description="HTH cro/C1-type" evidence="1">
    <location>
        <begin position="20"/>
        <end position="74"/>
    </location>
</feature>
<reference evidence="2" key="1">
    <citation type="submission" date="2019-11" db="EMBL/GenBank/DDBJ databases">
        <authorList>
            <person name="Feng L."/>
        </authorList>
    </citation>
    <scope>NUCLEOTIDE SEQUENCE</scope>
    <source>
        <strain evidence="2">FplautiiLFYP42</strain>
    </source>
</reference>
<dbReference type="GO" id="GO:0003677">
    <property type="term" value="F:DNA binding"/>
    <property type="evidence" value="ECO:0007669"/>
    <property type="project" value="InterPro"/>
</dbReference>
<sequence length="174" mass="20395">MIVEKENRKRILQQSHGERIRSIRKQEGMTQERLAELLEIDSKTLSRIENGDSILSGDAAIRLYLERGYSPDWIYGISQIPKDDDKLYFVDIRDIFQIGNECVNIKIKKYLFELLMRTSKDAGVGELDVDEDTIALKKGIEKQKRYFTYTNNTKEFYRAQISTEQFIVETESKQ</sequence>
<dbReference type="CDD" id="cd00093">
    <property type="entry name" value="HTH_XRE"/>
    <property type="match status" value="1"/>
</dbReference>
<dbReference type="AlphaFoldDB" id="A0A6N3AUP6"/>
<dbReference type="SUPFAM" id="SSF47413">
    <property type="entry name" value="lambda repressor-like DNA-binding domains"/>
    <property type="match status" value="1"/>
</dbReference>
<name>A0A6N3AUP6_FLAPL</name>
<evidence type="ECO:0000259" key="1">
    <source>
        <dbReference type="PROSITE" id="PS50943"/>
    </source>
</evidence>
<dbReference type="PROSITE" id="PS50943">
    <property type="entry name" value="HTH_CROC1"/>
    <property type="match status" value="1"/>
</dbReference>
<organism evidence="2">
    <name type="scientific">Flavonifractor plautii</name>
    <name type="common">Fusobacterium plautii</name>
    <dbReference type="NCBI Taxonomy" id="292800"/>
    <lineage>
        <taxon>Bacteria</taxon>
        <taxon>Bacillati</taxon>
        <taxon>Bacillota</taxon>
        <taxon>Clostridia</taxon>
        <taxon>Eubacteriales</taxon>
        <taxon>Oscillospiraceae</taxon>
        <taxon>Flavonifractor</taxon>
    </lineage>
</organism>
<gene>
    <name evidence="2" type="ORF">FPLFYP42_00979</name>
</gene>
<accession>A0A6N3AUP6</accession>
<dbReference type="InterPro" id="IPR010982">
    <property type="entry name" value="Lambda_DNA-bd_dom_sf"/>
</dbReference>
<dbReference type="Pfam" id="PF12844">
    <property type="entry name" value="HTH_19"/>
    <property type="match status" value="1"/>
</dbReference>
<dbReference type="EMBL" id="CACRUB010000020">
    <property type="protein sequence ID" value="VYT96255.1"/>
    <property type="molecule type" value="Genomic_DNA"/>
</dbReference>
<evidence type="ECO:0000313" key="2">
    <source>
        <dbReference type="EMBL" id="VYT96255.1"/>
    </source>
</evidence>
<proteinExistence type="predicted"/>
<dbReference type="SMART" id="SM00530">
    <property type="entry name" value="HTH_XRE"/>
    <property type="match status" value="1"/>
</dbReference>
<dbReference type="Gene3D" id="1.10.260.40">
    <property type="entry name" value="lambda repressor-like DNA-binding domains"/>
    <property type="match status" value="1"/>
</dbReference>
<dbReference type="InterPro" id="IPR001387">
    <property type="entry name" value="Cro/C1-type_HTH"/>
</dbReference>